<dbReference type="RefSeq" id="YP_001257060.1">
    <property type="nucleotide sequence ID" value="NC_009503.1"/>
</dbReference>
<evidence type="ECO:0000259" key="2">
    <source>
        <dbReference type="Pfam" id="PF25298"/>
    </source>
</evidence>
<keyword evidence="4" id="KW-1185">Reference proteome</keyword>
<dbReference type="GeneID" id="5184192"/>
<evidence type="ECO:0000313" key="4">
    <source>
        <dbReference type="Proteomes" id="UP000202782"/>
    </source>
</evidence>
<dbReference type="InterPro" id="IPR057251">
    <property type="entry name" value="FP_C"/>
</dbReference>
<feature type="domain" description="FP protein N-terminal" evidence="1">
    <location>
        <begin position="3"/>
        <end position="92"/>
    </location>
</feature>
<proteinExistence type="predicted"/>
<dbReference type="InterPro" id="IPR004941">
    <property type="entry name" value="FP_N"/>
</dbReference>
<protein>
    <submittedName>
        <fullName evidence="3">Fp</fullName>
    </submittedName>
</protein>
<accession>A5IZW1</accession>
<dbReference type="KEGG" id="vg:5184192"/>
<sequence length="145" mass="16937">MQQECVEIFGLTRYADDKHRLTNAIKLLASNLNVNYDDVQDVQVKGNGVLVRLQNSRQVNEWETRSRELRLNLSDITKVSEEESDNKIKVFAAAPTRLKLLLHTVRKHLPQFKYIWIGKRGVMVRRESRSQIYVIKSENDIEKLS</sequence>
<name>A5IZW1_9BBAC</name>
<evidence type="ECO:0000259" key="1">
    <source>
        <dbReference type="Pfam" id="PF03258"/>
    </source>
</evidence>
<dbReference type="Pfam" id="PF25298">
    <property type="entry name" value="Baculo_FP_2nd"/>
    <property type="match status" value="1"/>
</dbReference>
<evidence type="ECO:0000313" key="3">
    <source>
        <dbReference type="EMBL" id="ABQ52052.1"/>
    </source>
</evidence>
<feature type="domain" description="FP protein C-terminal" evidence="2">
    <location>
        <begin position="97"/>
        <end position="144"/>
    </location>
</feature>
<dbReference type="Proteomes" id="UP000202782">
    <property type="component" value="Segment"/>
</dbReference>
<dbReference type="EMBL" id="DQ288858">
    <property type="protein sequence ID" value="ABQ52052.1"/>
    <property type="molecule type" value="Genomic_DNA"/>
</dbReference>
<gene>
    <name evidence="3" type="primary">fp</name>
    <name evidence="3" type="ORF">SlGVgp109</name>
</gene>
<reference evidence="3 4" key="1">
    <citation type="journal article" date="2008" name="J. Microbiol.">
        <title>Molecular and phylogenetic characterization of Spodoptera litura granulovirus.</title>
        <authorList>
            <person name="Wang Y."/>
            <person name="Choi J.Y."/>
            <person name="Roh J.Y."/>
            <person name="Woo S.D."/>
            <person name="Jin B.R."/>
            <person name="Je Y.H."/>
        </authorList>
    </citation>
    <scope>NUCLEOTIDE SEQUENCE [LARGE SCALE GENOMIC DNA]</scope>
    <source>
        <strain evidence="3">SlGV-K1</strain>
    </source>
</reference>
<dbReference type="Pfam" id="PF03258">
    <property type="entry name" value="Baculo_FP"/>
    <property type="match status" value="1"/>
</dbReference>
<dbReference type="OrthoDB" id="15947at10239"/>
<organism evidence="3 4">
    <name type="scientific">Spodoptera litura granulovirus</name>
    <dbReference type="NCBI Taxonomy" id="359919"/>
    <lineage>
        <taxon>Viruses</taxon>
        <taxon>Viruses incertae sedis</taxon>
        <taxon>Naldaviricetes</taxon>
        <taxon>Lefavirales</taxon>
        <taxon>Baculoviridae</taxon>
        <taxon>Betabaculovirus</taxon>
        <taxon>Betabaculovirus spliturae</taxon>
    </lineage>
</organism>